<dbReference type="AlphaFoldDB" id="A0AAD8AMM9"/>
<evidence type="ECO:0000313" key="2">
    <source>
        <dbReference type="EMBL" id="KAK0038691.1"/>
    </source>
</evidence>
<reference evidence="2" key="1">
    <citation type="journal article" date="2023" name="PLoS Negl. Trop. Dis.">
        <title>A genome sequence for Biomphalaria pfeifferi, the major vector snail for the human-infecting parasite Schistosoma mansoni.</title>
        <authorList>
            <person name="Bu L."/>
            <person name="Lu L."/>
            <person name="Laidemitt M.R."/>
            <person name="Zhang S.M."/>
            <person name="Mutuku M."/>
            <person name="Mkoji G."/>
            <person name="Steinauer M."/>
            <person name="Loker E.S."/>
        </authorList>
    </citation>
    <scope>NUCLEOTIDE SEQUENCE</scope>
    <source>
        <strain evidence="2">KasaAsao</strain>
    </source>
</reference>
<protein>
    <submittedName>
        <fullName evidence="2">Pyridoxamine 5-phosphate oxidase family protein</fullName>
    </submittedName>
</protein>
<comment type="caution">
    <text evidence="2">The sequence shown here is derived from an EMBL/GenBank/DDBJ whole genome shotgun (WGS) entry which is preliminary data.</text>
</comment>
<organism evidence="2 3">
    <name type="scientific">Biomphalaria pfeifferi</name>
    <name type="common">Bloodfluke planorb</name>
    <name type="synonym">Freshwater snail</name>
    <dbReference type="NCBI Taxonomy" id="112525"/>
    <lineage>
        <taxon>Eukaryota</taxon>
        <taxon>Metazoa</taxon>
        <taxon>Spiralia</taxon>
        <taxon>Lophotrochozoa</taxon>
        <taxon>Mollusca</taxon>
        <taxon>Gastropoda</taxon>
        <taxon>Heterobranchia</taxon>
        <taxon>Euthyneura</taxon>
        <taxon>Panpulmonata</taxon>
        <taxon>Hygrophila</taxon>
        <taxon>Lymnaeoidea</taxon>
        <taxon>Planorbidae</taxon>
        <taxon>Biomphalaria</taxon>
    </lineage>
</organism>
<accession>A0AAD8AMM9</accession>
<dbReference type="PANTHER" id="PTHR34071">
    <property type="entry name" value="5-NITROIMIDAZOLE ANTIBIOTICS RESISTANCE PROTEIN, NIMA-FAMILY-RELATED PROTEIN-RELATED"/>
    <property type="match status" value="1"/>
</dbReference>
<dbReference type="Pfam" id="PF12900">
    <property type="entry name" value="Pyridox_ox_2"/>
    <property type="match status" value="1"/>
</dbReference>
<feature type="region of interest" description="Disordered" evidence="1">
    <location>
        <begin position="1"/>
        <end position="20"/>
    </location>
</feature>
<dbReference type="PANTHER" id="PTHR34071:SF2">
    <property type="entry name" value="FLAVIN-NUCLEOTIDE-BINDING PROTEIN"/>
    <property type="match status" value="1"/>
</dbReference>
<evidence type="ECO:0000313" key="3">
    <source>
        <dbReference type="Proteomes" id="UP001233172"/>
    </source>
</evidence>
<dbReference type="Gene3D" id="2.30.110.10">
    <property type="entry name" value="Electron Transport, Fmn-binding Protein, Chain A"/>
    <property type="match status" value="1"/>
</dbReference>
<dbReference type="EMBL" id="JASAOG010000495">
    <property type="protein sequence ID" value="KAK0038691.1"/>
    <property type="molecule type" value="Genomic_DNA"/>
</dbReference>
<keyword evidence="3" id="KW-1185">Reference proteome</keyword>
<name>A0AAD8AMM9_BIOPF</name>
<gene>
    <name evidence="2" type="ORF">Bpfe_031552</name>
</gene>
<dbReference type="InterPro" id="IPR024747">
    <property type="entry name" value="Pyridox_Oxase-rel"/>
</dbReference>
<dbReference type="SUPFAM" id="SSF50475">
    <property type="entry name" value="FMN-binding split barrel"/>
    <property type="match status" value="1"/>
</dbReference>
<dbReference type="Proteomes" id="UP001233172">
    <property type="component" value="Unassembled WGS sequence"/>
</dbReference>
<dbReference type="InterPro" id="IPR012349">
    <property type="entry name" value="Split_barrel_FMN-bd"/>
</dbReference>
<proteinExistence type="predicted"/>
<sequence>MHRAVKSGAGSRNHRKKKIMSKKFTVTEKTKLKRLPKRGHFDRETVYKILDEAFICHVGFTVGNQPFVIPTAYGRKDDLLYIHGSAASRMMKNLSNGIDVCVTVTLLDGLVLARSAFHHSVNYRSVVIFGKAESVSEESEKFEALRIFTEHIIPNRWDEIREPNAKELKGTTVLRLPITEASAKMRAGNPIDDDEDMSLNVWAGVIPIKLNSENPINDDLLPNHIEVPDYVKNYKR</sequence>
<reference evidence="2" key="2">
    <citation type="submission" date="2023-04" db="EMBL/GenBank/DDBJ databases">
        <authorList>
            <person name="Bu L."/>
            <person name="Lu L."/>
            <person name="Laidemitt M.R."/>
            <person name="Zhang S.M."/>
            <person name="Mutuku M."/>
            <person name="Mkoji G."/>
            <person name="Steinauer M."/>
            <person name="Loker E.S."/>
        </authorList>
    </citation>
    <scope>NUCLEOTIDE SEQUENCE</scope>
    <source>
        <strain evidence="2">KasaAsao</strain>
        <tissue evidence="2">Whole Snail</tissue>
    </source>
</reference>
<evidence type="ECO:0000256" key="1">
    <source>
        <dbReference type="SAM" id="MobiDB-lite"/>
    </source>
</evidence>